<proteinExistence type="predicted"/>
<name>A0A4R8TNL0_9PEZI</name>
<protein>
    <submittedName>
        <fullName evidence="2">Uncharacterized protein</fullName>
    </submittedName>
</protein>
<accession>A0A4R8TNL0</accession>
<feature type="region of interest" description="Disordered" evidence="1">
    <location>
        <begin position="74"/>
        <end position="95"/>
    </location>
</feature>
<evidence type="ECO:0000313" key="2">
    <source>
        <dbReference type="EMBL" id="TEA20160.1"/>
    </source>
</evidence>
<dbReference type="EMBL" id="QAPF01000037">
    <property type="protein sequence ID" value="TEA20160.1"/>
    <property type="molecule type" value="Genomic_DNA"/>
</dbReference>
<gene>
    <name evidence="2" type="ORF">C8034_v009206</name>
</gene>
<comment type="caution">
    <text evidence="2">The sequence shown here is derived from an EMBL/GenBank/DDBJ whole genome shotgun (WGS) entry which is preliminary data.</text>
</comment>
<evidence type="ECO:0000313" key="3">
    <source>
        <dbReference type="Proteomes" id="UP000295604"/>
    </source>
</evidence>
<evidence type="ECO:0000256" key="1">
    <source>
        <dbReference type="SAM" id="MobiDB-lite"/>
    </source>
</evidence>
<reference evidence="2 3" key="1">
    <citation type="submission" date="2018-11" db="EMBL/GenBank/DDBJ databases">
        <title>Genome sequence and assembly of Colletotrichum sidae.</title>
        <authorList>
            <person name="Gan P."/>
            <person name="Shirasu K."/>
        </authorList>
    </citation>
    <scope>NUCLEOTIDE SEQUENCE [LARGE SCALE GENOMIC DNA]</scope>
    <source>
        <strain evidence="2 3">CBS 518.97</strain>
    </source>
</reference>
<organism evidence="2 3">
    <name type="scientific">Colletotrichum sidae</name>
    <dbReference type="NCBI Taxonomy" id="1347389"/>
    <lineage>
        <taxon>Eukaryota</taxon>
        <taxon>Fungi</taxon>
        <taxon>Dikarya</taxon>
        <taxon>Ascomycota</taxon>
        <taxon>Pezizomycotina</taxon>
        <taxon>Sordariomycetes</taxon>
        <taxon>Hypocreomycetidae</taxon>
        <taxon>Glomerellales</taxon>
        <taxon>Glomerellaceae</taxon>
        <taxon>Colletotrichum</taxon>
        <taxon>Colletotrichum orbiculare species complex</taxon>
    </lineage>
</organism>
<dbReference type="Proteomes" id="UP000295604">
    <property type="component" value="Unassembled WGS sequence"/>
</dbReference>
<sequence length="146" mass="15824">MCCLGSSSPLRHRSWRRCDSLRRGSPKRAGSSIDNSSVVVYRRVQRGQSPGQPEIQWHAATSAPLASVTKINRPSKLGPVQRPGAGLPHAGDSRRGFPVTGIASRSIPSLRLFGRGVLTVAASWRLVPRDSRKQGQVIRTAAKSHI</sequence>
<dbReference type="AlphaFoldDB" id="A0A4R8TNL0"/>
<keyword evidence="3" id="KW-1185">Reference proteome</keyword>